<keyword evidence="12" id="KW-1185">Reference proteome</keyword>
<dbReference type="GO" id="GO:0005886">
    <property type="term" value="C:plasma membrane"/>
    <property type="evidence" value="ECO:0007669"/>
    <property type="project" value="UniProtKB-SubCell"/>
</dbReference>
<dbReference type="InterPro" id="IPR052157">
    <property type="entry name" value="BCAA_transport_permease"/>
</dbReference>
<evidence type="ECO:0000256" key="1">
    <source>
        <dbReference type="ARBA" id="ARBA00004651"/>
    </source>
</evidence>
<evidence type="ECO:0000256" key="3">
    <source>
        <dbReference type="ARBA" id="ARBA00022475"/>
    </source>
</evidence>
<evidence type="ECO:0000256" key="4">
    <source>
        <dbReference type="ARBA" id="ARBA00022692"/>
    </source>
</evidence>
<dbReference type="AlphaFoldDB" id="A0A2N7VYK4"/>
<keyword evidence="5" id="KW-0029">Amino-acid transport</keyword>
<dbReference type="GO" id="GO:0006865">
    <property type="term" value="P:amino acid transport"/>
    <property type="evidence" value="ECO:0007669"/>
    <property type="project" value="UniProtKB-KW"/>
</dbReference>
<evidence type="ECO:0000256" key="7">
    <source>
        <dbReference type="ARBA" id="ARBA00023136"/>
    </source>
</evidence>
<reference evidence="10 13" key="2">
    <citation type="submission" date="2020-04" db="EMBL/GenBank/DDBJ databases">
        <authorList>
            <person name="De Canck E."/>
        </authorList>
    </citation>
    <scope>NUCLEOTIDE SEQUENCE [LARGE SCALE GENOMIC DNA]</scope>
    <source>
        <strain evidence="10 13">LMG 27174</strain>
    </source>
</reference>
<evidence type="ECO:0000256" key="5">
    <source>
        <dbReference type="ARBA" id="ARBA00022970"/>
    </source>
</evidence>
<evidence type="ECO:0000256" key="2">
    <source>
        <dbReference type="ARBA" id="ARBA00022448"/>
    </source>
</evidence>
<dbReference type="Proteomes" id="UP000494205">
    <property type="component" value="Unassembled WGS sequence"/>
</dbReference>
<feature type="transmembrane region" description="Helical" evidence="9">
    <location>
        <begin position="261"/>
        <end position="282"/>
    </location>
</feature>
<gene>
    <name evidence="10" type="primary">livH_9</name>
    <name evidence="11" type="ORF">C0Z16_33200</name>
    <name evidence="10" type="ORF">LMG27174_06470</name>
</gene>
<keyword evidence="3" id="KW-1003">Cell membrane</keyword>
<dbReference type="Pfam" id="PF02653">
    <property type="entry name" value="BPD_transp_2"/>
    <property type="match status" value="1"/>
</dbReference>
<evidence type="ECO:0000313" key="10">
    <source>
        <dbReference type="EMBL" id="CAB3738474.1"/>
    </source>
</evidence>
<dbReference type="EMBL" id="PNXY01000044">
    <property type="protein sequence ID" value="PMS22226.1"/>
    <property type="molecule type" value="Genomic_DNA"/>
</dbReference>
<keyword evidence="2" id="KW-0813">Transport</keyword>
<evidence type="ECO:0000256" key="9">
    <source>
        <dbReference type="SAM" id="Phobius"/>
    </source>
</evidence>
<feature type="transmembrane region" description="Helical" evidence="9">
    <location>
        <begin position="42"/>
        <end position="62"/>
    </location>
</feature>
<feature type="transmembrane region" description="Helical" evidence="9">
    <location>
        <begin position="230"/>
        <end position="254"/>
    </location>
</feature>
<evidence type="ECO:0000256" key="6">
    <source>
        <dbReference type="ARBA" id="ARBA00022989"/>
    </source>
</evidence>
<accession>A0A2N7VYK4</accession>
<dbReference type="EMBL" id="CADIJZ010000038">
    <property type="protein sequence ID" value="CAB3738474.1"/>
    <property type="molecule type" value="Genomic_DNA"/>
</dbReference>
<evidence type="ECO:0000313" key="12">
    <source>
        <dbReference type="Proteomes" id="UP000235659"/>
    </source>
</evidence>
<sequence length="291" mass="30015">METALQLLITALQIGAVYVLFSLGLTLIFGVMRVVNFAHGHFFTISALVVSFLVPIVMTTGVSVQAAYLLSAAAGVVAALVLAIVVYRFGLRFFLRDMEGAFILTMGLGLLLDGIILGVFGGAVRAVPEIIGGTVSVFGVSLTRQRLVLCIAAVLVTAALYWAMSGTRIGKALRAVASDHEAAMLQGVPYKRLAMAGFLIAAALAAVAGALIAPVSVVSPVMGSDYLMKGFISVVLGGLGSVPGAIVGALFIGLVESIGGYYFDSSTATVAIFVLVIVVLLVRPKGLLGHA</sequence>
<dbReference type="InterPro" id="IPR001851">
    <property type="entry name" value="ABC_transp_permease"/>
</dbReference>
<dbReference type="OrthoDB" id="32289at2"/>
<evidence type="ECO:0000256" key="8">
    <source>
        <dbReference type="ARBA" id="ARBA00037998"/>
    </source>
</evidence>
<dbReference type="RefSeq" id="WP_102636243.1">
    <property type="nucleotide sequence ID" value="NZ_CADIJZ010000038.1"/>
</dbReference>
<feature type="transmembrane region" description="Helical" evidence="9">
    <location>
        <begin position="193"/>
        <end position="218"/>
    </location>
</feature>
<name>A0A2N7VYK4_9BURK</name>
<dbReference type="Proteomes" id="UP000235659">
    <property type="component" value="Unassembled WGS sequence"/>
</dbReference>
<feature type="transmembrane region" description="Helical" evidence="9">
    <location>
        <begin position="6"/>
        <end position="30"/>
    </location>
</feature>
<feature type="transmembrane region" description="Helical" evidence="9">
    <location>
        <begin position="68"/>
        <end position="89"/>
    </location>
</feature>
<keyword evidence="6 9" id="KW-1133">Transmembrane helix</keyword>
<dbReference type="CDD" id="cd06582">
    <property type="entry name" value="TM_PBP1_LivH_like"/>
    <property type="match status" value="1"/>
</dbReference>
<organism evidence="10 13">
    <name type="scientific">Paraburkholderia rhynchosiae</name>
    <dbReference type="NCBI Taxonomy" id="487049"/>
    <lineage>
        <taxon>Bacteria</taxon>
        <taxon>Pseudomonadati</taxon>
        <taxon>Pseudomonadota</taxon>
        <taxon>Betaproteobacteria</taxon>
        <taxon>Burkholderiales</taxon>
        <taxon>Burkholderiaceae</taxon>
        <taxon>Paraburkholderia</taxon>
    </lineage>
</organism>
<protein>
    <submittedName>
        <fullName evidence="11">Branched-chain amino acid ABC transporter permease</fullName>
    </submittedName>
    <submittedName>
        <fullName evidence="10">High-affinity branched-chain amino acid transport system permease protein LivH</fullName>
    </submittedName>
</protein>
<feature type="transmembrane region" description="Helical" evidence="9">
    <location>
        <begin position="101"/>
        <end position="126"/>
    </location>
</feature>
<dbReference type="PANTHER" id="PTHR11795">
    <property type="entry name" value="BRANCHED-CHAIN AMINO ACID TRANSPORT SYSTEM PERMEASE PROTEIN LIVH"/>
    <property type="match status" value="1"/>
</dbReference>
<reference evidence="11 12" key="1">
    <citation type="submission" date="2018-01" db="EMBL/GenBank/DDBJ databases">
        <title>Whole genome analyses suggest that Burkholderia sensu lato contains two further novel genera in the rhizoxinica-symbiotica group Mycetohabitans gen. nov., and Trinickia gen. nov.: implications for the evolution of diazotrophy and nodulation in the Burkholderiaceae.</title>
        <authorList>
            <person name="Estrada-de los Santos P."/>
            <person name="Palmer M."/>
            <person name="Chavez-Ramirez B."/>
            <person name="Beukes C."/>
            <person name="Steenkamp E.T."/>
            <person name="Hirsch A.M."/>
            <person name="Manyaka P."/>
            <person name="Maluk M."/>
            <person name="Lafos M."/>
            <person name="Crook M."/>
            <person name="Gross E."/>
            <person name="Simon M.F."/>
            <person name="Bueno dos Reis Junior F."/>
            <person name="Poole P.S."/>
            <person name="Venter S.N."/>
            <person name="James E.K."/>
        </authorList>
    </citation>
    <scope>NUCLEOTIDE SEQUENCE [LARGE SCALE GENOMIC DNA]</scope>
    <source>
        <strain evidence="11 12">WSM 3937</strain>
    </source>
</reference>
<evidence type="ECO:0000313" key="13">
    <source>
        <dbReference type="Proteomes" id="UP000494205"/>
    </source>
</evidence>
<comment type="similarity">
    <text evidence="8">Belongs to the binding-protein-dependent transport system permease family. LivHM subfamily.</text>
</comment>
<feature type="transmembrane region" description="Helical" evidence="9">
    <location>
        <begin position="146"/>
        <end position="164"/>
    </location>
</feature>
<keyword evidence="4 9" id="KW-0812">Transmembrane</keyword>
<dbReference type="GO" id="GO:0022857">
    <property type="term" value="F:transmembrane transporter activity"/>
    <property type="evidence" value="ECO:0007669"/>
    <property type="project" value="InterPro"/>
</dbReference>
<keyword evidence="7 9" id="KW-0472">Membrane</keyword>
<proteinExistence type="inferred from homology"/>
<evidence type="ECO:0000313" key="11">
    <source>
        <dbReference type="EMBL" id="PMS22226.1"/>
    </source>
</evidence>
<comment type="subcellular location">
    <subcellularLocation>
        <location evidence="1">Cell membrane</location>
        <topology evidence="1">Multi-pass membrane protein</topology>
    </subcellularLocation>
</comment>
<dbReference type="PANTHER" id="PTHR11795:SF452">
    <property type="entry name" value="ABC TRANSPORTER PERMEASE PROTEIN"/>
    <property type="match status" value="1"/>
</dbReference>